<evidence type="ECO:0000313" key="2">
    <source>
        <dbReference type="Proteomes" id="UP000460272"/>
    </source>
</evidence>
<proteinExistence type="predicted"/>
<accession>A0A6P2BUA6</accession>
<comment type="caution">
    <text evidence="1">The sequence shown here is derived from an EMBL/GenBank/DDBJ whole genome shotgun (WGS) entry which is preliminary data.</text>
</comment>
<organism evidence="1 2">
    <name type="scientific">Trebonia kvetii</name>
    <dbReference type="NCBI Taxonomy" id="2480626"/>
    <lineage>
        <taxon>Bacteria</taxon>
        <taxon>Bacillati</taxon>
        <taxon>Actinomycetota</taxon>
        <taxon>Actinomycetes</taxon>
        <taxon>Streptosporangiales</taxon>
        <taxon>Treboniaceae</taxon>
        <taxon>Trebonia</taxon>
    </lineage>
</organism>
<name>A0A6P2BUA6_9ACTN</name>
<evidence type="ECO:0000313" key="1">
    <source>
        <dbReference type="EMBL" id="TVZ02624.1"/>
    </source>
</evidence>
<dbReference type="EMBL" id="RPFW01000005">
    <property type="protein sequence ID" value="TVZ02624.1"/>
    <property type="molecule type" value="Genomic_DNA"/>
</dbReference>
<keyword evidence="2" id="KW-1185">Reference proteome</keyword>
<dbReference type="Proteomes" id="UP000460272">
    <property type="component" value="Unassembled WGS sequence"/>
</dbReference>
<dbReference type="AlphaFoldDB" id="A0A6P2BUA6"/>
<reference evidence="1 2" key="1">
    <citation type="submission" date="2018-11" db="EMBL/GenBank/DDBJ databases">
        <title>Trebonia kvetii gen.nov., sp.nov., a novel acidophilic actinobacterium, and proposal of the new actinobacterial family Treboniaceae fam. nov.</title>
        <authorList>
            <person name="Rapoport D."/>
            <person name="Sagova-Mareckova M."/>
            <person name="Sedlacek I."/>
            <person name="Provaznik J."/>
            <person name="Kralova S."/>
            <person name="Pavlinic D."/>
            <person name="Benes V."/>
            <person name="Kopecky J."/>
        </authorList>
    </citation>
    <scope>NUCLEOTIDE SEQUENCE [LARGE SCALE GENOMIC DNA]</scope>
    <source>
        <strain evidence="1 2">15Tr583</strain>
    </source>
</reference>
<gene>
    <name evidence="1" type="ORF">EAS64_28035</name>
</gene>
<sequence>MPPEEPRRLVKRLVGLVQFAEPVLEHVRCLPRHVQRHLDVIARGIGGEAHRVVEQDLMGAGLE</sequence>
<protein>
    <submittedName>
        <fullName evidence="1">Uncharacterized protein</fullName>
    </submittedName>
</protein>